<proteinExistence type="predicted"/>
<accession>A0A5J4U5W1</accession>
<evidence type="ECO:0000256" key="1">
    <source>
        <dbReference type="SAM" id="MobiDB-lite"/>
    </source>
</evidence>
<feature type="non-terminal residue" evidence="2">
    <location>
        <position position="1"/>
    </location>
</feature>
<gene>
    <name evidence="2" type="ORF">EZS28_039398</name>
</gene>
<comment type="caution">
    <text evidence="2">The sequence shown here is derived from an EMBL/GenBank/DDBJ whole genome shotgun (WGS) entry which is preliminary data.</text>
</comment>
<dbReference type="AlphaFoldDB" id="A0A5J4U5W1"/>
<organism evidence="2 3">
    <name type="scientific">Streblomastix strix</name>
    <dbReference type="NCBI Taxonomy" id="222440"/>
    <lineage>
        <taxon>Eukaryota</taxon>
        <taxon>Metamonada</taxon>
        <taxon>Preaxostyla</taxon>
        <taxon>Oxymonadida</taxon>
        <taxon>Streblomastigidae</taxon>
        <taxon>Streblomastix</taxon>
    </lineage>
</organism>
<protein>
    <submittedName>
        <fullName evidence="2">Uncharacterized protein</fullName>
    </submittedName>
</protein>
<evidence type="ECO:0000313" key="2">
    <source>
        <dbReference type="EMBL" id="KAA6365075.1"/>
    </source>
</evidence>
<feature type="region of interest" description="Disordered" evidence="1">
    <location>
        <begin position="1"/>
        <end position="30"/>
    </location>
</feature>
<reference evidence="2 3" key="1">
    <citation type="submission" date="2019-03" db="EMBL/GenBank/DDBJ databases">
        <title>Single cell metagenomics reveals metabolic interactions within the superorganism composed of flagellate Streblomastix strix and complex community of Bacteroidetes bacteria on its surface.</title>
        <authorList>
            <person name="Treitli S.C."/>
            <person name="Kolisko M."/>
            <person name="Husnik F."/>
            <person name="Keeling P."/>
            <person name="Hampl V."/>
        </authorList>
    </citation>
    <scope>NUCLEOTIDE SEQUENCE [LARGE SCALE GENOMIC DNA]</scope>
    <source>
        <strain evidence="2">ST1C</strain>
    </source>
</reference>
<dbReference type="Proteomes" id="UP000324800">
    <property type="component" value="Unassembled WGS sequence"/>
</dbReference>
<name>A0A5J4U5W1_9EUKA</name>
<evidence type="ECO:0000313" key="3">
    <source>
        <dbReference type="Proteomes" id="UP000324800"/>
    </source>
</evidence>
<dbReference type="EMBL" id="SNRW01020877">
    <property type="protein sequence ID" value="KAA6365075.1"/>
    <property type="molecule type" value="Genomic_DNA"/>
</dbReference>
<sequence length="30" mass="3525">VERTRVEDRTVANDEGHAMPERKELTQLMI</sequence>